<feature type="compositionally biased region" description="Low complexity" evidence="2">
    <location>
        <begin position="520"/>
        <end position="537"/>
    </location>
</feature>
<feature type="compositionally biased region" description="Low complexity" evidence="2">
    <location>
        <begin position="2799"/>
        <end position="2848"/>
    </location>
</feature>
<feature type="compositionally biased region" description="Low complexity" evidence="2">
    <location>
        <begin position="2157"/>
        <end position="2166"/>
    </location>
</feature>
<feature type="region of interest" description="Disordered" evidence="2">
    <location>
        <begin position="1148"/>
        <end position="1170"/>
    </location>
</feature>
<feature type="compositionally biased region" description="Basic and acidic residues" evidence="2">
    <location>
        <begin position="2329"/>
        <end position="2343"/>
    </location>
</feature>
<dbReference type="KEGG" id="cre:CHLRE_12g509850v5"/>
<feature type="region of interest" description="Disordered" evidence="2">
    <location>
        <begin position="438"/>
        <end position="458"/>
    </location>
</feature>
<feature type="compositionally biased region" description="Polar residues" evidence="2">
    <location>
        <begin position="282"/>
        <end position="307"/>
    </location>
</feature>
<feature type="compositionally biased region" description="Low complexity" evidence="2">
    <location>
        <begin position="1955"/>
        <end position="1967"/>
    </location>
</feature>
<feature type="compositionally biased region" description="Low complexity" evidence="2">
    <location>
        <begin position="2268"/>
        <end position="2282"/>
    </location>
</feature>
<dbReference type="InParanoid" id="A0A2K3D2M4"/>
<feature type="compositionally biased region" description="Gly residues" evidence="2">
    <location>
        <begin position="2938"/>
        <end position="2954"/>
    </location>
</feature>
<evidence type="ECO:0000313" key="3">
    <source>
        <dbReference type="EMBL" id="PNW74788.1"/>
    </source>
</evidence>
<feature type="compositionally biased region" description="Low complexity" evidence="2">
    <location>
        <begin position="2581"/>
        <end position="2618"/>
    </location>
</feature>
<dbReference type="GeneID" id="5716551"/>
<feature type="compositionally biased region" description="Low complexity" evidence="2">
    <location>
        <begin position="2382"/>
        <end position="2404"/>
    </location>
</feature>
<feature type="compositionally biased region" description="Low complexity" evidence="2">
    <location>
        <begin position="2625"/>
        <end position="2650"/>
    </location>
</feature>
<accession>A0A2K3D2M4</accession>
<feature type="region of interest" description="Disordered" evidence="2">
    <location>
        <begin position="261"/>
        <end position="340"/>
    </location>
</feature>
<gene>
    <name evidence="3" type="ORF">CHLRE_12g509850v5</name>
</gene>
<feature type="compositionally biased region" description="Low complexity" evidence="2">
    <location>
        <begin position="1153"/>
        <end position="1163"/>
    </location>
</feature>
<feature type="region of interest" description="Disordered" evidence="2">
    <location>
        <begin position="2152"/>
        <end position="2175"/>
    </location>
</feature>
<feature type="compositionally biased region" description="Low complexity" evidence="2">
    <location>
        <begin position="2416"/>
        <end position="2478"/>
    </location>
</feature>
<feature type="compositionally biased region" description="Low complexity" evidence="2">
    <location>
        <begin position="2315"/>
        <end position="2328"/>
    </location>
</feature>
<feature type="compositionally biased region" description="Polar residues" evidence="2">
    <location>
        <begin position="1265"/>
        <end position="1274"/>
    </location>
</feature>
<feature type="region of interest" description="Disordered" evidence="2">
    <location>
        <begin position="1443"/>
        <end position="1463"/>
    </location>
</feature>
<dbReference type="OMA" id="LMYGTPP"/>
<evidence type="ECO:0000256" key="1">
    <source>
        <dbReference type="SAM" id="Coils"/>
    </source>
</evidence>
<feature type="compositionally biased region" description="Polar residues" evidence="2">
    <location>
        <begin position="1940"/>
        <end position="1954"/>
    </location>
</feature>
<protein>
    <submittedName>
        <fullName evidence="3">Uncharacterized protein</fullName>
    </submittedName>
</protein>
<feature type="compositionally biased region" description="Low complexity" evidence="2">
    <location>
        <begin position="2290"/>
        <end position="2304"/>
    </location>
</feature>
<feature type="compositionally biased region" description="Polar residues" evidence="2">
    <location>
        <begin position="1990"/>
        <end position="2009"/>
    </location>
</feature>
<feature type="compositionally biased region" description="Low complexity" evidence="2">
    <location>
        <begin position="1740"/>
        <end position="1749"/>
    </location>
</feature>
<feature type="compositionally biased region" description="Low complexity" evidence="2">
    <location>
        <begin position="995"/>
        <end position="1022"/>
    </location>
</feature>
<feature type="region of interest" description="Disordered" evidence="2">
    <location>
        <begin position="1225"/>
        <end position="1334"/>
    </location>
</feature>
<feature type="compositionally biased region" description="Low complexity" evidence="2">
    <location>
        <begin position="490"/>
        <end position="507"/>
    </location>
</feature>
<dbReference type="ExpressionAtlas" id="A0A2K3D2M4">
    <property type="expression patterns" value="baseline"/>
</dbReference>
<feature type="compositionally biased region" description="Low complexity" evidence="2">
    <location>
        <begin position="1780"/>
        <end position="1791"/>
    </location>
</feature>
<feature type="compositionally biased region" description="Low complexity" evidence="2">
    <location>
        <begin position="664"/>
        <end position="682"/>
    </location>
</feature>
<feature type="compositionally biased region" description="Gly residues" evidence="2">
    <location>
        <begin position="319"/>
        <end position="338"/>
    </location>
</feature>
<organism evidence="3 4">
    <name type="scientific">Chlamydomonas reinhardtii</name>
    <name type="common">Chlamydomonas smithii</name>
    <dbReference type="NCBI Taxonomy" id="3055"/>
    <lineage>
        <taxon>Eukaryota</taxon>
        <taxon>Viridiplantae</taxon>
        <taxon>Chlorophyta</taxon>
        <taxon>core chlorophytes</taxon>
        <taxon>Chlorophyceae</taxon>
        <taxon>CS clade</taxon>
        <taxon>Chlamydomonadales</taxon>
        <taxon>Chlamydomonadaceae</taxon>
        <taxon>Chlamydomonas</taxon>
    </lineage>
</organism>
<feature type="region of interest" description="Disordered" evidence="2">
    <location>
        <begin position="654"/>
        <end position="685"/>
    </location>
</feature>
<feature type="region of interest" description="Disordered" evidence="2">
    <location>
        <begin position="1739"/>
        <end position="2026"/>
    </location>
</feature>
<feature type="compositionally biased region" description="Low complexity" evidence="2">
    <location>
        <begin position="2350"/>
        <end position="2373"/>
    </location>
</feature>
<keyword evidence="1" id="KW-0175">Coiled coil</keyword>
<feature type="region of interest" description="Disordered" evidence="2">
    <location>
        <begin position="940"/>
        <end position="962"/>
    </location>
</feature>
<feature type="compositionally biased region" description="Low complexity" evidence="2">
    <location>
        <begin position="1881"/>
        <end position="1903"/>
    </location>
</feature>
<reference evidence="3 4" key="1">
    <citation type="journal article" date="2007" name="Science">
        <title>The Chlamydomonas genome reveals the evolution of key animal and plant functions.</title>
        <authorList>
            <person name="Merchant S.S."/>
            <person name="Prochnik S.E."/>
            <person name="Vallon O."/>
            <person name="Harris E.H."/>
            <person name="Karpowicz S.J."/>
            <person name="Witman G.B."/>
            <person name="Terry A."/>
            <person name="Salamov A."/>
            <person name="Fritz-Laylin L.K."/>
            <person name="Marechal-Drouard L."/>
            <person name="Marshall W.F."/>
            <person name="Qu L.H."/>
            <person name="Nelson D.R."/>
            <person name="Sanderfoot A.A."/>
            <person name="Spalding M.H."/>
            <person name="Kapitonov V.V."/>
            <person name="Ren Q."/>
            <person name="Ferris P."/>
            <person name="Lindquist E."/>
            <person name="Shapiro H."/>
            <person name="Lucas S.M."/>
            <person name="Grimwood J."/>
            <person name="Schmutz J."/>
            <person name="Cardol P."/>
            <person name="Cerutti H."/>
            <person name="Chanfreau G."/>
            <person name="Chen C.L."/>
            <person name="Cognat V."/>
            <person name="Croft M.T."/>
            <person name="Dent R."/>
            <person name="Dutcher S."/>
            <person name="Fernandez E."/>
            <person name="Fukuzawa H."/>
            <person name="Gonzalez-Ballester D."/>
            <person name="Gonzalez-Halphen D."/>
            <person name="Hallmann A."/>
            <person name="Hanikenne M."/>
            <person name="Hippler M."/>
            <person name="Inwood W."/>
            <person name="Jabbari K."/>
            <person name="Kalanon M."/>
            <person name="Kuras R."/>
            <person name="Lefebvre P.A."/>
            <person name="Lemaire S.D."/>
            <person name="Lobanov A.V."/>
            <person name="Lohr M."/>
            <person name="Manuell A."/>
            <person name="Meier I."/>
            <person name="Mets L."/>
            <person name="Mittag M."/>
            <person name="Mittelmeier T."/>
            <person name="Moroney J.V."/>
            <person name="Moseley J."/>
            <person name="Napoli C."/>
            <person name="Nedelcu A.M."/>
            <person name="Niyogi K."/>
            <person name="Novoselov S.V."/>
            <person name="Paulsen I.T."/>
            <person name="Pazour G."/>
            <person name="Purton S."/>
            <person name="Ral J.P."/>
            <person name="Riano-Pachon D.M."/>
            <person name="Riekhof W."/>
            <person name="Rymarquis L."/>
            <person name="Schroda M."/>
            <person name="Stern D."/>
            <person name="Umen J."/>
            <person name="Willows R."/>
            <person name="Wilson N."/>
            <person name="Zimmer S.L."/>
            <person name="Allmer J."/>
            <person name="Balk J."/>
            <person name="Bisova K."/>
            <person name="Chen C.J."/>
            <person name="Elias M."/>
            <person name="Gendler K."/>
            <person name="Hauser C."/>
            <person name="Lamb M.R."/>
            <person name="Ledford H."/>
            <person name="Long J.C."/>
            <person name="Minagawa J."/>
            <person name="Page M.D."/>
            <person name="Pan J."/>
            <person name="Pootakham W."/>
            <person name="Roje S."/>
            <person name="Rose A."/>
            <person name="Stahlberg E."/>
            <person name="Terauchi A.M."/>
            <person name="Yang P."/>
            <person name="Ball S."/>
            <person name="Bowler C."/>
            <person name="Dieckmann C.L."/>
            <person name="Gladyshev V.N."/>
            <person name="Green P."/>
            <person name="Jorgensen R."/>
            <person name="Mayfield S."/>
            <person name="Mueller-Roeber B."/>
            <person name="Rajamani S."/>
            <person name="Sayre R.T."/>
            <person name="Brokstein P."/>
            <person name="Dubchak I."/>
            <person name="Goodstein D."/>
            <person name="Hornick L."/>
            <person name="Huang Y.W."/>
            <person name="Jhaveri J."/>
            <person name="Luo Y."/>
            <person name="Martinez D."/>
            <person name="Ngau W.C."/>
            <person name="Otillar B."/>
            <person name="Poliakov A."/>
            <person name="Porter A."/>
            <person name="Szajkowski L."/>
            <person name="Werner G."/>
            <person name="Zhou K."/>
            <person name="Grigoriev I.V."/>
            <person name="Rokhsar D.S."/>
            <person name="Grossman A.R."/>
        </authorList>
    </citation>
    <scope>NUCLEOTIDE SEQUENCE [LARGE SCALE GENOMIC DNA]</scope>
    <source>
        <strain evidence="4">CC-503</strain>
    </source>
</reference>
<dbReference type="OrthoDB" id="553266at2759"/>
<dbReference type="EMBL" id="CM008973">
    <property type="protein sequence ID" value="PNW74788.1"/>
    <property type="molecule type" value="Genomic_DNA"/>
</dbReference>
<feature type="compositionally biased region" description="Low complexity" evidence="2">
    <location>
        <begin position="551"/>
        <end position="579"/>
    </location>
</feature>
<feature type="region of interest" description="Disordered" evidence="2">
    <location>
        <begin position="2664"/>
        <end position="2690"/>
    </location>
</feature>
<feature type="compositionally biased region" description="Polar residues" evidence="2">
    <location>
        <begin position="2892"/>
        <end position="2901"/>
    </location>
</feature>
<feature type="region of interest" description="Disordered" evidence="2">
    <location>
        <begin position="490"/>
        <end position="613"/>
    </location>
</feature>
<feature type="region of interest" description="Disordered" evidence="2">
    <location>
        <begin position="2259"/>
        <end position="2650"/>
    </location>
</feature>
<sequence length="3163" mass="306613">MAGRRPSNAVALGDWSDLYNEFLASERGVEVMEGTSGPLLSARGPTFELSMADLSGTSAPAANRASQLGVGAGPTSGASAFIAEVVADELVDEAEAVEAELLRRLGDEPPAPSSVPNTGWPPQHYAALQQPGQAGRMSAGLRSSGPAPLPPNLARPQPFCTPTAVGVPGSLAVSRQAWQAPASVPTKGQAGIGAGYHVPSSQRDSVLRASVPSAAYGAATGIPQGWVPGYGYGHGDAASSGMVPEPTTALRQAMGMRNIPVRTSAPAPLGGRPGARRDVSPGSMSRPSRGQPSSYAALHTQRQNSPPHSRGIGITVGNSAGGTVGGGGGGGGVVGPGVGSSVDREEMFEALHRGLSPHRLRALYLPPGTDGAAGPGAFGRRESGPGGSYVTASAQQQQQYPPYQNPLQRIENWAAAAAARSAVPQPAMYMTAAGPRASPLRQSAPMAGGDATSAQRGGEQYMTAAANAQASRGPQGQGVAGMDLRASAPSLAPRQAAAQAGSRAGSPTGVYRPPVPRPTPASAVAASAQARRATSPSWNEAPARRSLQHPASVSAAATAGSSTASTVTGNHRPSQSIQSPLPPQPYLHPHPQLRSAAGAADGSSPGATVPAGEPAAVGAAEPLLLEQLARRTPSPVEPRSPGLFISPQAYREYAAASTTRAGRQQQPGLQPATAPAAQAPSAGMTPVHGGEAAGLEAGGFTAHGIRGMQRRLAAGLEEAAVERDRDGQGAARRSPGRERDFAGAAFTGAAASPVATLRPPDIYDDGVMQPRTASPYISTASNDMSAALEGGASPYTLAAAAAAAALAAAQRSDAMAARQRTRSSGGGAVGSGSLFESPSFGGTGLVPTAPAFGGVAASAGVAPVSLVAKGVADLDQAGLEALDAEFEFYEAITASRQGTQGGFDSLPGAAAAAAATNLGGDVGNRASRAGARAFGGAGGAGAVRASWPSPTHQSPGTASALPSSAAATAAAANGAGGRSVVASSVSSATWRAHGAGAPTTAAPLQGAVGARGSTSAGGSSAVAGGGAPGNAAPGVSGMSASALSAAAAAVVATALQHTRSSSMSDNGASGGGGVGGSALTPGPSAVLDTAALTAQLSRLDAASLEAIRGYASGYIDGRVQAMPQYGQVRSQVVKAAVLRLVDEALAARHAGDPSSQPQPQPLQVAADASRHVVAPRTGANPIKSASAGAALTFLPTTVPAPANRASPGEERLPAVDLDLDQAARCLPRHSPSDGSSAPVPPRPAPAYMSSSARAGVAATLLPGNASETGSSVDSSPLHGSGGRRASGSRGISSPKSSALVTEASRSSGGRRKRVSWHSNFDGPPGTLPSSAGADGADAAAAAATGSGASAVDLIAAAAAAAVAAERASLEEAGMLTRAEDAPAASDVVATGLAQAAATTPGAAAPAAGVVAVSTMESQFQVSDGVQHDVSEYSPFSVAKGQRAFEYDDDQPRAPGPRPEPPQRRLSLAERIAAQLSDETPVAEGSAPPIGTDAAGQVNKPVSTAGADTAGADTAAGSGSAATDGTQQETGALASAAAVMARAQLHDALAQRQRPDVAAATVIAAVAPMTSSEEEQAHGAPVGANVPTIAARPVPVAADEAAATASDGAVIIPTLLDAPREMVTVAESPIAVAAASSINGSPALKASPATACAPPLLAEAVGAGDGEPAVAATQHPEQSCAVGAVDGERVKDLAADATTVAATAAAAAAASASAEAFAAGSAADAVPVAASSAYKEATAVPASQQQAPSANSISDGPDTAAAGHHRPLATSSSADGYLTRSPGSTGDGSDPGATPGLPARASTSSGSGAAPGAASVSVSVPVPMPGTAKANARTGPHTPGVTGLNVGGGVSARKLGASPPGYQPQTHMQSSGGVTSPGVRMSTSSPTTAASNANTLGGATARGGATAGGASGAGIVLSRPAGPTFTSPPQSPASMRPSKLQALSSGFSARVVQSSGGAAPRHAAPGAGNTSFSSLSSGGAGPHPYQPTSPAPQHSISNKIMSIVSPTASGSGHHPVRSASRGGRDVGQATSAITGATGAVLSEQLRHDSLKFVRQLEAAIAEQAAEAGQSEAQSAQAAIRGAELEEQAEEQALKADAVQAPVAAQQEAAAVVSPAEAAVEFPEVQAVGNAVHAAPKREEQGILSATAESATGTALVQPASPEAAASEKAPDQKQGLAASVEASQAIASSSAAATAAAVPSAAENGKMGLEALHTPHGEPPAAVATGAHVKATAVAAAAPFAADAAVQAAAGAVATEQASATTEHVRSEAATTAPAAAVEVSKAPAPPPAAEPAAARTTEVAATSAPAPVPGSFRSADAAPSVAPAAQAPEKGHAEAAEPSKPEPEVPVAPPATAAPAVAAAAPTSPAVAPVQQPGPQPGAAGGTTSAAQGSPGASSPARGGAPRGVTLTHWRGSAGGASPTKTASSAAAAVGASSDAAGPPAPEVSSLSTLAAPAAAASATTLPPTAPLVPETAAAAAVKSSEQLKPTAMDKEVEPVTAPAPTPAEAPKPGAVGALPGLQAAEQAERQSAKGAPEPPAALQEVERPAGAAIGPTQPTALTVVSPEPAAPTVDAAPAELVRDTATSAQPAAAAPTSPTPSAAENVAAGAQPAPAAPVQAEDGGAPVTPAGEVASASAAVTTEAPATEEAPVAGGYRLKLSPSLNSVVSAADTPDGSGTTTPTQRRSGRDARSIEPVLAELKTVKSAIAAGDPDGSSTARMTALLEQLDSYRRGVERKHGPSHSIATQLRILHADMSKWLRSNTANTAAVPGAVGPGAAGSAHINVGSGVVAAAAAAHGAVRTGSAGGSSTAARGAPPALEAVPEAAAAEQRPLPAQQAQPDQPGQQWAGAGSVGRRESQSSVNTDATFDTAGGGTAASTPRDSIADGGGGFSFPSHQASSEQPRGSAGGFNALPQPGRPSGSGLAGMQQPGNNGAAMNRGMGGGGGTATGNMGSMGTGGMPLSAGPGHQGMGSRVSFAAMGMAGAGAMGQGGTGIGAGGMGMGPGGSMGIGMGLYGAGGGMAQPGVGGTGHMGMAGSGMMQPGMHGTHGVGMAGMMQPGAGMMQPGAAGGGMGGGMSLMELANQLNSMTMQQQASQGPTQSAVFMPVGMRATMPSRTSEISAAAAATAVTAVQRTASASAQAEALQQSQSLKKPKSKWSTLFGKK</sequence>
<feature type="compositionally biased region" description="Low complexity" evidence="2">
    <location>
        <begin position="2667"/>
        <end position="2680"/>
    </location>
</feature>
<dbReference type="RefSeq" id="XP_042918145.1">
    <property type="nucleotide sequence ID" value="XM_043068222.1"/>
</dbReference>
<dbReference type="Gramene" id="PNW74788">
    <property type="protein sequence ID" value="PNW74788"/>
    <property type="gene ID" value="CHLRE_12g509850v5"/>
</dbReference>
<evidence type="ECO:0000256" key="2">
    <source>
        <dbReference type="SAM" id="MobiDB-lite"/>
    </source>
</evidence>
<name>A0A2K3D2M4_CHLRE</name>
<feature type="compositionally biased region" description="Polar residues" evidence="2">
    <location>
        <begin position="1862"/>
        <end position="1873"/>
    </location>
</feature>
<feature type="compositionally biased region" description="Low complexity" evidence="2">
    <location>
        <begin position="1502"/>
        <end position="1526"/>
    </location>
</feature>
<feature type="region of interest" description="Disordered" evidence="2">
    <location>
        <begin position="1475"/>
        <end position="1526"/>
    </location>
</feature>
<feature type="region of interest" description="Disordered" evidence="2">
    <location>
        <begin position="717"/>
        <end position="739"/>
    </location>
</feature>
<feature type="region of interest" description="Disordered" evidence="2">
    <location>
        <begin position="2799"/>
        <end position="2954"/>
    </location>
</feature>
<feature type="coiled-coil region" evidence="1">
    <location>
        <begin position="2052"/>
        <end position="2091"/>
    </location>
</feature>
<feature type="compositionally biased region" description="Low complexity" evidence="2">
    <location>
        <begin position="1285"/>
        <end position="1297"/>
    </location>
</feature>
<evidence type="ECO:0000313" key="4">
    <source>
        <dbReference type="Proteomes" id="UP000006906"/>
    </source>
</evidence>
<keyword evidence="4" id="KW-1185">Reference proteome</keyword>
<feature type="region of interest" description="Disordered" evidence="2">
    <location>
        <begin position="3143"/>
        <end position="3163"/>
    </location>
</feature>
<proteinExistence type="predicted"/>
<feature type="compositionally biased region" description="Low complexity" evidence="2">
    <location>
        <begin position="1803"/>
        <end position="1820"/>
    </location>
</feature>
<feature type="compositionally biased region" description="Low complexity" evidence="2">
    <location>
        <begin position="589"/>
        <end position="613"/>
    </location>
</feature>
<feature type="region of interest" description="Disordered" evidence="2">
    <location>
        <begin position="995"/>
        <end position="1024"/>
    </location>
</feature>
<dbReference type="Proteomes" id="UP000006906">
    <property type="component" value="Chromosome 12"/>
</dbReference>
<feature type="region of interest" description="Disordered" evidence="2">
    <location>
        <begin position="366"/>
        <end position="399"/>
    </location>
</feature>